<evidence type="ECO:0008006" key="3">
    <source>
        <dbReference type="Google" id="ProtNLM"/>
    </source>
</evidence>
<dbReference type="AlphaFoldDB" id="A0A6M3LUC9"/>
<feature type="compositionally biased region" description="Basic and acidic residues" evidence="1">
    <location>
        <begin position="203"/>
        <end position="231"/>
    </location>
</feature>
<feature type="region of interest" description="Disordered" evidence="1">
    <location>
        <begin position="195"/>
        <end position="231"/>
    </location>
</feature>
<reference evidence="2" key="1">
    <citation type="submission" date="2020-03" db="EMBL/GenBank/DDBJ databases">
        <title>The deep terrestrial virosphere.</title>
        <authorList>
            <person name="Holmfeldt K."/>
            <person name="Nilsson E."/>
            <person name="Simone D."/>
            <person name="Lopez-Fernandez M."/>
            <person name="Wu X."/>
            <person name="de Brujin I."/>
            <person name="Lundin D."/>
            <person name="Andersson A."/>
            <person name="Bertilsson S."/>
            <person name="Dopson M."/>
        </authorList>
    </citation>
    <scope>NUCLEOTIDE SEQUENCE</scope>
    <source>
        <strain evidence="2">MM415B06701</strain>
    </source>
</reference>
<protein>
    <recommendedName>
        <fullName evidence="3">DNA replication protein</fullName>
    </recommendedName>
</protein>
<gene>
    <name evidence="2" type="ORF">MM415B06701_0009</name>
</gene>
<proteinExistence type="predicted"/>
<dbReference type="EMBL" id="MT143462">
    <property type="protein sequence ID" value="QJA97102.1"/>
    <property type="molecule type" value="Genomic_DNA"/>
</dbReference>
<name>A0A6M3LUC9_9ZZZZ</name>
<evidence type="ECO:0000313" key="2">
    <source>
        <dbReference type="EMBL" id="QJA97102.1"/>
    </source>
</evidence>
<evidence type="ECO:0000256" key="1">
    <source>
        <dbReference type="SAM" id="MobiDB-lite"/>
    </source>
</evidence>
<organism evidence="2">
    <name type="scientific">viral metagenome</name>
    <dbReference type="NCBI Taxonomy" id="1070528"/>
    <lineage>
        <taxon>unclassified sequences</taxon>
        <taxon>metagenomes</taxon>
        <taxon>organismal metagenomes</taxon>
    </lineage>
</organism>
<sequence length="250" mass="29136">MYRGYVKLWRKILDAGWLKQPKLCTFWLWCLLKASHKEIDIIVGYQKVHLMPGDFIFGLKSASKELRMSIQSIRTIVNFLKEAQNLTLKVTNKFSIVSVANWDIYQGEENEINIQTNKQLTIKQQATNNKQECKELKNVKNINTVPSLEEVKSYCLERKNSVDPDKWHDYYSSNGWMVGKNKMKDWRAAVRTWERSNYGGNNDGRKGRDDQGGYRIPEYRDETPVATAAERERGRNVLAAIRKKIETNPD</sequence>
<accession>A0A6M3LUC9</accession>